<dbReference type="EMBL" id="CAEY01000461">
    <property type="status" value="NOT_ANNOTATED_CDS"/>
    <property type="molecule type" value="Genomic_DNA"/>
</dbReference>
<sequence length="48" mass="5499">MLGFIHQPVNWILSLTHSAATTVRIINFLVFSLTIGNKIKSIWLLYNI</sequence>
<protein>
    <submittedName>
        <fullName evidence="2">Uncharacterized protein</fullName>
    </submittedName>
</protein>
<dbReference type="Proteomes" id="UP000015104">
    <property type="component" value="Unassembled WGS sequence"/>
</dbReference>
<keyword evidence="3" id="KW-1185">Reference proteome</keyword>
<name>T1JSF8_TETUR</name>
<reference evidence="2" key="2">
    <citation type="submission" date="2015-06" db="UniProtKB">
        <authorList>
            <consortium name="EnsemblMetazoa"/>
        </authorList>
    </citation>
    <scope>IDENTIFICATION</scope>
</reference>
<keyword evidence="1" id="KW-0472">Membrane</keyword>
<proteinExistence type="predicted"/>
<evidence type="ECO:0000313" key="3">
    <source>
        <dbReference type="Proteomes" id="UP000015104"/>
    </source>
</evidence>
<keyword evidence="1" id="KW-1133">Transmembrane helix</keyword>
<dbReference type="AlphaFoldDB" id="T1JSF8"/>
<organism evidence="2 3">
    <name type="scientific">Tetranychus urticae</name>
    <name type="common">Two-spotted spider mite</name>
    <dbReference type="NCBI Taxonomy" id="32264"/>
    <lineage>
        <taxon>Eukaryota</taxon>
        <taxon>Metazoa</taxon>
        <taxon>Ecdysozoa</taxon>
        <taxon>Arthropoda</taxon>
        <taxon>Chelicerata</taxon>
        <taxon>Arachnida</taxon>
        <taxon>Acari</taxon>
        <taxon>Acariformes</taxon>
        <taxon>Trombidiformes</taxon>
        <taxon>Prostigmata</taxon>
        <taxon>Eleutherengona</taxon>
        <taxon>Raphignathae</taxon>
        <taxon>Tetranychoidea</taxon>
        <taxon>Tetranychidae</taxon>
        <taxon>Tetranychus</taxon>
    </lineage>
</organism>
<evidence type="ECO:0000313" key="2">
    <source>
        <dbReference type="EnsemblMetazoa" id="tetur01g10360.1"/>
    </source>
</evidence>
<dbReference type="EnsemblMetazoa" id="tetur01g10360.1">
    <property type="protein sequence ID" value="tetur01g10360.1"/>
    <property type="gene ID" value="tetur01g10360"/>
</dbReference>
<evidence type="ECO:0000256" key="1">
    <source>
        <dbReference type="SAM" id="Phobius"/>
    </source>
</evidence>
<accession>T1JSF8</accession>
<keyword evidence="1" id="KW-0812">Transmembrane</keyword>
<feature type="transmembrane region" description="Helical" evidence="1">
    <location>
        <begin position="12"/>
        <end position="35"/>
    </location>
</feature>
<dbReference type="HOGENOM" id="CLU_3160565_0_0_1"/>
<reference evidence="3" key="1">
    <citation type="submission" date="2011-08" db="EMBL/GenBank/DDBJ databases">
        <authorList>
            <person name="Rombauts S."/>
        </authorList>
    </citation>
    <scope>NUCLEOTIDE SEQUENCE</scope>
    <source>
        <strain evidence="3">London</strain>
    </source>
</reference>